<dbReference type="GO" id="GO:0008234">
    <property type="term" value="F:cysteine-type peptidase activity"/>
    <property type="evidence" value="ECO:0007669"/>
    <property type="project" value="InterPro"/>
</dbReference>
<dbReference type="Gene3D" id="3.40.395.10">
    <property type="entry name" value="Adenoviral Proteinase, Chain A"/>
    <property type="match status" value="1"/>
</dbReference>
<evidence type="ECO:0000256" key="2">
    <source>
        <dbReference type="ARBA" id="ARBA00022801"/>
    </source>
</evidence>
<protein>
    <recommendedName>
        <fullName evidence="3">Ubiquitin-like protease family profile domain-containing protein</fullName>
    </recommendedName>
</protein>
<dbReference type="InterPro" id="IPR003653">
    <property type="entry name" value="Peptidase_C48_C"/>
</dbReference>
<dbReference type="EMBL" id="MN739095">
    <property type="protein sequence ID" value="QHS88357.1"/>
    <property type="molecule type" value="Genomic_DNA"/>
</dbReference>
<accession>A0A6C0B7Z8</accession>
<dbReference type="SUPFAM" id="SSF54001">
    <property type="entry name" value="Cysteine proteinases"/>
    <property type="match status" value="1"/>
</dbReference>
<feature type="domain" description="Ubiquitin-like protease family profile" evidence="3">
    <location>
        <begin position="154"/>
        <end position="261"/>
    </location>
</feature>
<evidence type="ECO:0000256" key="1">
    <source>
        <dbReference type="ARBA" id="ARBA00022670"/>
    </source>
</evidence>
<evidence type="ECO:0000259" key="3">
    <source>
        <dbReference type="Pfam" id="PF02902"/>
    </source>
</evidence>
<organism evidence="4">
    <name type="scientific">viral metagenome</name>
    <dbReference type="NCBI Taxonomy" id="1070528"/>
    <lineage>
        <taxon>unclassified sequences</taxon>
        <taxon>metagenomes</taxon>
        <taxon>organismal metagenomes</taxon>
    </lineage>
</organism>
<proteinExistence type="predicted"/>
<reference evidence="4" key="1">
    <citation type="journal article" date="2020" name="Nature">
        <title>Giant virus diversity and host interactions through global metagenomics.</title>
        <authorList>
            <person name="Schulz F."/>
            <person name="Roux S."/>
            <person name="Paez-Espino D."/>
            <person name="Jungbluth S."/>
            <person name="Walsh D.A."/>
            <person name="Denef V.J."/>
            <person name="McMahon K.D."/>
            <person name="Konstantinidis K.T."/>
            <person name="Eloe-Fadrosh E.A."/>
            <person name="Kyrpides N.C."/>
            <person name="Woyke T."/>
        </authorList>
    </citation>
    <scope>NUCLEOTIDE SEQUENCE</scope>
    <source>
        <strain evidence="4">GVMAG-M-3300010158-55</strain>
    </source>
</reference>
<keyword evidence="2" id="KW-0378">Hydrolase</keyword>
<dbReference type="AlphaFoldDB" id="A0A6C0B7Z8"/>
<evidence type="ECO:0000313" key="4">
    <source>
        <dbReference type="EMBL" id="QHS88357.1"/>
    </source>
</evidence>
<dbReference type="GO" id="GO:0006508">
    <property type="term" value="P:proteolysis"/>
    <property type="evidence" value="ECO:0007669"/>
    <property type="project" value="UniProtKB-KW"/>
</dbReference>
<dbReference type="InterPro" id="IPR038765">
    <property type="entry name" value="Papain-like_cys_pep_sf"/>
</dbReference>
<name>A0A6C0B7Z8_9ZZZZ</name>
<dbReference type="Pfam" id="PF02902">
    <property type="entry name" value="Peptidase_C48"/>
    <property type="match status" value="1"/>
</dbReference>
<sequence length="263" mass="31451">MVKPEICSPLYKKNKKYTCYNNNHLYQLKHKYNRTHKKKINTNNPVDIWKELESKLTKCKKESCWAKELDVPVDEVFAPKSPSSWKKNKNEWLSSLEITDVLEQYEKTYPHFKYIGPSPSDYDFKEEDGQCVWPELCEFDVNNTKYTDIGIVFNIDEHEGEGIHWVSMFIDRRKKIIYYFDSAGDKIIKNIKKFVTQVQGQDSSYKFVENHPKEHQFKDSECGMYALFFIITMLKTHNYDYFKGKTTFPDEKIEKLRKKYFNS</sequence>
<keyword evidence="1" id="KW-0645">Protease</keyword>